<comment type="caution">
    <text evidence="2">The sequence shown here is derived from an EMBL/GenBank/DDBJ whole genome shotgun (WGS) entry which is preliminary data.</text>
</comment>
<dbReference type="Proteomes" id="UP000324222">
    <property type="component" value="Unassembled WGS sequence"/>
</dbReference>
<dbReference type="EMBL" id="VSRR010007555">
    <property type="protein sequence ID" value="MPC47108.1"/>
    <property type="molecule type" value="Genomic_DNA"/>
</dbReference>
<sequence length="115" mass="13039">MINGCQLAISGRHVEVGVRAIPEEGHDATHMSSTGVSNVSICKEPTREWEGEDAARRSEARHVELGWGETGVGWKETLSQRKQQQQQQEQQQKDRFHHHSFLDTKLHNNPTTTTK</sequence>
<proteinExistence type="predicted"/>
<name>A0A5B7FQB2_PORTR</name>
<reference evidence="2 3" key="1">
    <citation type="submission" date="2019-05" db="EMBL/GenBank/DDBJ databases">
        <title>Another draft genome of Portunus trituberculatus and its Hox gene families provides insights of decapod evolution.</title>
        <authorList>
            <person name="Jeong J.-H."/>
            <person name="Song I."/>
            <person name="Kim S."/>
            <person name="Choi T."/>
            <person name="Kim D."/>
            <person name="Ryu S."/>
            <person name="Kim W."/>
        </authorList>
    </citation>
    <scope>NUCLEOTIDE SEQUENCE [LARGE SCALE GENOMIC DNA]</scope>
    <source>
        <tissue evidence="2">Muscle</tissue>
    </source>
</reference>
<dbReference type="AlphaFoldDB" id="A0A5B7FQB2"/>
<feature type="region of interest" description="Disordered" evidence="1">
    <location>
        <begin position="77"/>
        <end position="115"/>
    </location>
</feature>
<accession>A0A5B7FQB2</accession>
<keyword evidence="3" id="KW-1185">Reference proteome</keyword>
<evidence type="ECO:0000313" key="3">
    <source>
        <dbReference type="Proteomes" id="UP000324222"/>
    </source>
</evidence>
<protein>
    <submittedName>
        <fullName evidence="2">Uncharacterized protein</fullName>
    </submittedName>
</protein>
<evidence type="ECO:0000313" key="2">
    <source>
        <dbReference type="EMBL" id="MPC47108.1"/>
    </source>
</evidence>
<evidence type="ECO:0000256" key="1">
    <source>
        <dbReference type="SAM" id="MobiDB-lite"/>
    </source>
</evidence>
<gene>
    <name evidence="2" type="ORF">E2C01_040843</name>
</gene>
<organism evidence="2 3">
    <name type="scientific">Portunus trituberculatus</name>
    <name type="common">Swimming crab</name>
    <name type="synonym">Neptunus trituberculatus</name>
    <dbReference type="NCBI Taxonomy" id="210409"/>
    <lineage>
        <taxon>Eukaryota</taxon>
        <taxon>Metazoa</taxon>
        <taxon>Ecdysozoa</taxon>
        <taxon>Arthropoda</taxon>
        <taxon>Crustacea</taxon>
        <taxon>Multicrustacea</taxon>
        <taxon>Malacostraca</taxon>
        <taxon>Eumalacostraca</taxon>
        <taxon>Eucarida</taxon>
        <taxon>Decapoda</taxon>
        <taxon>Pleocyemata</taxon>
        <taxon>Brachyura</taxon>
        <taxon>Eubrachyura</taxon>
        <taxon>Portunoidea</taxon>
        <taxon>Portunidae</taxon>
        <taxon>Portuninae</taxon>
        <taxon>Portunus</taxon>
    </lineage>
</organism>